<dbReference type="STRING" id="426128.SAMN05660297_00281"/>
<dbReference type="GO" id="GO:0008483">
    <property type="term" value="F:transaminase activity"/>
    <property type="evidence" value="ECO:0007669"/>
    <property type="project" value="UniProtKB-KW"/>
</dbReference>
<dbReference type="Pfam" id="PF00155">
    <property type="entry name" value="Aminotran_1_2"/>
    <property type="match status" value="1"/>
</dbReference>
<dbReference type="GO" id="GO:0030170">
    <property type="term" value="F:pyridoxal phosphate binding"/>
    <property type="evidence" value="ECO:0007669"/>
    <property type="project" value="InterPro"/>
</dbReference>
<protein>
    <recommendedName>
        <fullName evidence="6">Aminotransferase</fullName>
        <ecNumber evidence="6">2.6.1.-</ecNumber>
    </recommendedName>
</protein>
<dbReference type="PANTHER" id="PTHR46383">
    <property type="entry name" value="ASPARTATE AMINOTRANSFERASE"/>
    <property type="match status" value="1"/>
</dbReference>
<dbReference type="Gene3D" id="3.40.640.10">
    <property type="entry name" value="Type I PLP-dependent aspartate aminotransferase-like (Major domain)"/>
    <property type="match status" value="1"/>
</dbReference>
<comment type="similarity">
    <text evidence="2 6">Belongs to the class-I pyridoxal-phosphate-dependent aminotransferase family.</text>
</comment>
<dbReference type="RefSeq" id="WP_090438166.1">
    <property type="nucleotide sequence ID" value="NZ_FOHU01000001.1"/>
</dbReference>
<evidence type="ECO:0000256" key="6">
    <source>
        <dbReference type="RuleBase" id="RU000481"/>
    </source>
</evidence>
<accession>A0A1H9YLX4</accession>
<dbReference type="GO" id="GO:0006520">
    <property type="term" value="P:amino acid metabolic process"/>
    <property type="evidence" value="ECO:0007669"/>
    <property type="project" value="InterPro"/>
</dbReference>
<keyword evidence="9" id="KW-1185">Reference proteome</keyword>
<keyword evidence="3 6" id="KW-0032">Aminotransferase</keyword>
<evidence type="ECO:0000259" key="7">
    <source>
        <dbReference type="Pfam" id="PF00155"/>
    </source>
</evidence>
<evidence type="ECO:0000256" key="1">
    <source>
        <dbReference type="ARBA" id="ARBA00001933"/>
    </source>
</evidence>
<comment type="cofactor">
    <cofactor evidence="1 6">
        <name>pyridoxal 5'-phosphate</name>
        <dbReference type="ChEBI" id="CHEBI:597326"/>
    </cofactor>
</comment>
<organism evidence="8 9">
    <name type="scientific">Natronincola peptidivorans</name>
    <dbReference type="NCBI Taxonomy" id="426128"/>
    <lineage>
        <taxon>Bacteria</taxon>
        <taxon>Bacillati</taxon>
        <taxon>Bacillota</taxon>
        <taxon>Clostridia</taxon>
        <taxon>Peptostreptococcales</taxon>
        <taxon>Natronincolaceae</taxon>
        <taxon>Natronincola</taxon>
    </lineage>
</organism>
<dbReference type="InterPro" id="IPR004838">
    <property type="entry name" value="NHTrfase_class1_PyrdxlP-BS"/>
</dbReference>
<evidence type="ECO:0000256" key="3">
    <source>
        <dbReference type="ARBA" id="ARBA00022576"/>
    </source>
</evidence>
<dbReference type="InterPro" id="IPR015421">
    <property type="entry name" value="PyrdxlP-dep_Trfase_major"/>
</dbReference>
<feature type="domain" description="Aminotransferase class I/classII large" evidence="7">
    <location>
        <begin position="31"/>
        <end position="341"/>
    </location>
</feature>
<dbReference type="SUPFAM" id="SSF53383">
    <property type="entry name" value="PLP-dependent transferases"/>
    <property type="match status" value="1"/>
</dbReference>
<dbReference type="CDD" id="cd00609">
    <property type="entry name" value="AAT_like"/>
    <property type="match status" value="1"/>
</dbReference>
<proteinExistence type="inferred from homology"/>
<evidence type="ECO:0000313" key="9">
    <source>
        <dbReference type="Proteomes" id="UP000199568"/>
    </source>
</evidence>
<reference evidence="8 9" key="1">
    <citation type="submission" date="2016-10" db="EMBL/GenBank/DDBJ databases">
        <authorList>
            <person name="de Groot N.N."/>
        </authorList>
    </citation>
    <scope>NUCLEOTIDE SEQUENCE [LARGE SCALE GENOMIC DNA]</scope>
    <source>
        <strain evidence="8 9">DSM 18979</strain>
    </source>
</reference>
<dbReference type="PRINTS" id="PR00753">
    <property type="entry name" value="ACCSYNTHASE"/>
</dbReference>
<dbReference type="OrthoDB" id="9802328at2"/>
<sequence length="398" mass="44628">MSLSKRITDMQESPIRKLVPYAQAAKASGKHVYHLNIGQPDIETPASFMESIRNYDEKVLAYSLSQGMPELISSIIDYYKKYNMFYDQDEVLITNGGSEALLFTIIAVADAGDEILVPEPFYTNYNGFSSAVDVKVSPITCKAEEGFHLPNKKILEESINPRTKAILLSNPGNPTGVVYTKEEIEMLAELAKEYNLFIIADEVYREFVYDGLNYTSFGNIDGIQDRVVIIDSVSKRYSACGARIGSITSKNKELMKQILKLCQGRLCVPTLEQIGSVELYKTSENYFNLVNEEYQKRRDIVYKGLNDISGVLCKKPTGAFYVVAKLPVDDAEKFVIWMLKDFDVDGGTVMLAPAEGFYATPGLGKDEARIAYILNENDLKSSMNILKLALESYPNRTR</sequence>
<keyword evidence="5" id="KW-0663">Pyridoxal phosphate</keyword>
<keyword evidence="4 6" id="KW-0808">Transferase</keyword>
<dbReference type="AlphaFoldDB" id="A0A1H9YLX4"/>
<dbReference type="InterPro" id="IPR015424">
    <property type="entry name" value="PyrdxlP-dep_Trfase"/>
</dbReference>
<dbReference type="Gene3D" id="3.90.1150.10">
    <property type="entry name" value="Aspartate Aminotransferase, domain 1"/>
    <property type="match status" value="1"/>
</dbReference>
<evidence type="ECO:0000256" key="2">
    <source>
        <dbReference type="ARBA" id="ARBA00007441"/>
    </source>
</evidence>
<dbReference type="PROSITE" id="PS00105">
    <property type="entry name" value="AA_TRANSFER_CLASS_1"/>
    <property type="match status" value="1"/>
</dbReference>
<name>A0A1H9YLX4_9FIRM</name>
<dbReference type="InterPro" id="IPR015422">
    <property type="entry name" value="PyrdxlP-dep_Trfase_small"/>
</dbReference>
<dbReference type="EC" id="2.6.1.-" evidence="6"/>
<dbReference type="PANTHER" id="PTHR46383:SF1">
    <property type="entry name" value="ASPARTATE AMINOTRANSFERASE"/>
    <property type="match status" value="1"/>
</dbReference>
<evidence type="ECO:0000256" key="4">
    <source>
        <dbReference type="ARBA" id="ARBA00022679"/>
    </source>
</evidence>
<dbReference type="EMBL" id="FOHU01000001">
    <property type="protein sequence ID" value="SES69584.1"/>
    <property type="molecule type" value="Genomic_DNA"/>
</dbReference>
<dbReference type="InterPro" id="IPR050596">
    <property type="entry name" value="AspAT/PAT-like"/>
</dbReference>
<dbReference type="NCBIfam" id="NF005744">
    <property type="entry name" value="PRK07568.1"/>
    <property type="match status" value="1"/>
</dbReference>
<dbReference type="InterPro" id="IPR004839">
    <property type="entry name" value="Aminotransferase_I/II_large"/>
</dbReference>
<evidence type="ECO:0000256" key="5">
    <source>
        <dbReference type="ARBA" id="ARBA00022898"/>
    </source>
</evidence>
<dbReference type="Proteomes" id="UP000199568">
    <property type="component" value="Unassembled WGS sequence"/>
</dbReference>
<gene>
    <name evidence="8" type="ORF">SAMN05660297_00281</name>
</gene>
<evidence type="ECO:0000313" key="8">
    <source>
        <dbReference type="EMBL" id="SES69584.1"/>
    </source>
</evidence>